<comment type="caution">
    <text evidence="2">The sequence shown here is derived from an EMBL/GenBank/DDBJ whole genome shotgun (WGS) entry which is preliminary data.</text>
</comment>
<gene>
    <name evidence="2" type="primary">Papd4</name>
    <name evidence="2" type="ORF">SNEC2469_LOCUS10387</name>
</gene>
<dbReference type="EMBL" id="CAJNJA010016575">
    <property type="protein sequence ID" value="CAE7383647.1"/>
    <property type="molecule type" value="Genomic_DNA"/>
</dbReference>
<protein>
    <submittedName>
        <fullName evidence="2">Papd4 protein</fullName>
    </submittedName>
</protein>
<dbReference type="OrthoDB" id="442582at2759"/>
<evidence type="ECO:0000256" key="1">
    <source>
        <dbReference type="SAM" id="MobiDB-lite"/>
    </source>
</evidence>
<feature type="compositionally biased region" description="Acidic residues" evidence="1">
    <location>
        <begin position="321"/>
        <end position="330"/>
    </location>
</feature>
<evidence type="ECO:0000313" key="2">
    <source>
        <dbReference type="EMBL" id="CAE7383647.1"/>
    </source>
</evidence>
<accession>A0A812Q8P9</accession>
<organism evidence="2 3">
    <name type="scientific">Symbiodinium necroappetens</name>
    <dbReference type="NCBI Taxonomy" id="1628268"/>
    <lineage>
        <taxon>Eukaryota</taxon>
        <taxon>Sar</taxon>
        <taxon>Alveolata</taxon>
        <taxon>Dinophyceae</taxon>
        <taxon>Suessiales</taxon>
        <taxon>Symbiodiniaceae</taxon>
        <taxon>Symbiodinium</taxon>
    </lineage>
</organism>
<evidence type="ECO:0000313" key="3">
    <source>
        <dbReference type="Proteomes" id="UP000601435"/>
    </source>
</evidence>
<name>A0A812Q8P9_9DINO</name>
<sequence length="812" mass="90454">MLSELEAAYHRSAKESDKDKDAVLKTMLADAAAILQQSANFVTPGTPVTIESLAAQLEGPSPPQMILPLGALVESYIETGSRVDALRAVFAQPFLKGIPEDVKASLVEGYEKIPPFFKVLQVDVLKKGGKGWDLTKVEGVWSVLLWADMFLWSLASIAKGRGIPFIKEFTCGGVGDGGVCNFWNSPTWKSFEQWSGAKKGIVPSDLEGEERGRVCIFEGYSLELELQALERKKGTNFGVCDGVDRATEVFAAAMNARDKDFSPEELEGWKEKGQDEEAVSGIPQVRYGLVGAFRIPREVLLKSIDEKDDRVHEEGLKEQPELDPDPEGLGEYEPSAYDSDERPDVALFDDEFDLFEGSIEGARALALEAEDVEELKEYLKGIVVPADQVVLRHCVVFNNADDSYRGNFELSVRSFEEESLKISVLGAQAVSFDPRNIHSVTQGSTWFLAAYTPLGSKKIDPEKKEFLEAHGFGFGFEEMPRVFAVAPEDPEEPGQGSNDICVGVAEPSQVGNLADDEQPDSVTAFIGWDPNRGAPGDAQPLVLEEVDLEEFLKERCVDCELERLGIIGVQEAVDLQFLYVEDLIEEGIPEISARRIMFGIHPEGTVRPDEPSNCALRTGEVRLYDRILSMFHRWNLLYNGVKEDQSTRTFRFNNSPEEVMRQLAKVLRLRRSKEFFRIRTLAWISMPEGSPLTPCERNVWKIVTESGKVVGFMIIYVDDIMLLSSKEEAEKAYAWIREMPEAEEYTQDELRAAQKLTGELLWVAQRKGYVVEGEKAEFNLPFHGGDLTDSLATKRLRVDNLAAIVIAEGGPH</sequence>
<dbReference type="Proteomes" id="UP000601435">
    <property type="component" value="Unassembled WGS sequence"/>
</dbReference>
<feature type="region of interest" description="Disordered" evidence="1">
    <location>
        <begin position="310"/>
        <end position="340"/>
    </location>
</feature>
<reference evidence="2" key="1">
    <citation type="submission" date="2021-02" db="EMBL/GenBank/DDBJ databases">
        <authorList>
            <person name="Dougan E. K."/>
            <person name="Rhodes N."/>
            <person name="Thang M."/>
            <person name="Chan C."/>
        </authorList>
    </citation>
    <scope>NUCLEOTIDE SEQUENCE</scope>
</reference>
<dbReference type="AlphaFoldDB" id="A0A812Q8P9"/>
<proteinExistence type="predicted"/>
<keyword evidence="3" id="KW-1185">Reference proteome</keyword>
<feature type="compositionally biased region" description="Basic and acidic residues" evidence="1">
    <location>
        <begin position="310"/>
        <end position="320"/>
    </location>
</feature>